<evidence type="ECO:0000313" key="2">
    <source>
        <dbReference type="EMBL" id="KTD76533.1"/>
    </source>
</evidence>
<evidence type="ECO:0000256" key="1">
    <source>
        <dbReference type="SAM" id="Coils"/>
    </source>
</evidence>
<dbReference type="RefSeq" id="WP_058480885.1">
    <property type="nucleotide sequence ID" value="NZ_CAAAIQ010000001.1"/>
</dbReference>
<evidence type="ECO:0000313" key="3">
    <source>
        <dbReference type="Proteomes" id="UP000054729"/>
    </source>
</evidence>
<dbReference type="OrthoDB" id="5653065at2"/>
<dbReference type="AlphaFoldDB" id="A0A0W1A5B6"/>
<protein>
    <submittedName>
        <fullName evidence="2">Uncharacterized protein</fullName>
    </submittedName>
</protein>
<dbReference type="PATRIC" id="fig|66969.6.peg.2453"/>
<organism evidence="2 3">
    <name type="scientific">Legionella waltersii</name>
    <dbReference type="NCBI Taxonomy" id="66969"/>
    <lineage>
        <taxon>Bacteria</taxon>
        <taxon>Pseudomonadati</taxon>
        <taxon>Pseudomonadota</taxon>
        <taxon>Gammaproteobacteria</taxon>
        <taxon>Legionellales</taxon>
        <taxon>Legionellaceae</taxon>
        <taxon>Legionella</taxon>
    </lineage>
</organism>
<name>A0A0W1A5B6_9GAMM</name>
<reference evidence="2 3" key="1">
    <citation type="submission" date="2015-11" db="EMBL/GenBank/DDBJ databases">
        <title>Genomic analysis of 38 Legionella species identifies large and diverse effector repertoires.</title>
        <authorList>
            <person name="Burstein D."/>
            <person name="Amaro F."/>
            <person name="Zusman T."/>
            <person name="Lifshitz Z."/>
            <person name="Cohen O."/>
            <person name="Gilbert J.A."/>
            <person name="Pupko T."/>
            <person name="Shuman H.A."/>
            <person name="Segal G."/>
        </authorList>
    </citation>
    <scope>NUCLEOTIDE SEQUENCE [LARGE SCALE GENOMIC DNA]</scope>
    <source>
        <strain evidence="2 3">ATCC 51914</strain>
    </source>
</reference>
<feature type="coiled-coil region" evidence="1">
    <location>
        <begin position="48"/>
        <end position="82"/>
    </location>
</feature>
<accession>A0A0W1A5B6</accession>
<keyword evidence="1" id="KW-0175">Coiled coil</keyword>
<gene>
    <name evidence="2" type="ORF">Lwal_2255</name>
</gene>
<keyword evidence="3" id="KW-1185">Reference proteome</keyword>
<dbReference type="EMBL" id="LNZB01000051">
    <property type="protein sequence ID" value="KTD76533.1"/>
    <property type="molecule type" value="Genomic_DNA"/>
</dbReference>
<comment type="caution">
    <text evidence="2">The sequence shown here is derived from an EMBL/GenBank/DDBJ whole genome shotgun (WGS) entry which is preliminary data.</text>
</comment>
<sequence>MLWKLCKSFLGKSSSKDLPKVFIGRMPADMTHAAIKTELEFEVKQHGLRNLGKTIEQEQVALKKLLLEKQEAEQKVQEVCLNPLLKRFEQGYDIKGLTWQLNQERLHKILPTEELMEREEKIDWIRTRYALFKSMEKSPKVDSKYMGLFIHSTP</sequence>
<proteinExistence type="predicted"/>
<dbReference type="Proteomes" id="UP000054729">
    <property type="component" value="Unassembled WGS sequence"/>
</dbReference>